<dbReference type="Pfam" id="PF05860">
    <property type="entry name" value="TPS"/>
    <property type="match status" value="1"/>
</dbReference>
<dbReference type="InterPro" id="IPR041286">
    <property type="entry name" value="MBG_2"/>
</dbReference>
<dbReference type="InterPro" id="IPR008638">
    <property type="entry name" value="FhaB/CdiA-like_TPS"/>
</dbReference>
<feature type="chain" id="PRO_5044200344" evidence="5">
    <location>
        <begin position="29"/>
        <end position="1269"/>
    </location>
</feature>
<evidence type="ECO:0000256" key="4">
    <source>
        <dbReference type="SAM" id="MobiDB-lite"/>
    </source>
</evidence>
<evidence type="ECO:0000256" key="5">
    <source>
        <dbReference type="SAM" id="SignalP"/>
    </source>
</evidence>
<proteinExistence type="predicted"/>
<keyword evidence="3 5" id="KW-0732">Signal</keyword>
<dbReference type="InterPro" id="IPR012334">
    <property type="entry name" value="Pectin_lyas_fold"/>
</dbReference>
<keyword evidence="2" id="KW-0964">Secreted</keyword>
<dbReference type="SMART" id="SM00912">
    <property type="entry name" value="Haemagg_act"/>
    <property type="match status" value="1"/>
</dbReference>
<evidence type="ECO:0000256" key="1">
    <source>
        <dbReference type="ARBA" id="ARBA00004613"/>
    </source>
</evidence>
<organism evidence="7">
    <name type="scientific">Pseudomonas sp. Hg7Tf</name>
    <dbReference type="NCBI Taxonomy" id="3236988"/>
    <lineage>
        <taxon>Bacteria</taxon>
        <taxon>Pseudomonadati</taxon>
        <taxon>Pseudomonadota</taxon>
        <taxon>Gammaproteobacteria</taxon>
        <taxon>Pseudomonadales</taxon>
        <taxon>Pseudomonadaceae</taxon>
        <taxon>Pseudomonas</taxon>
    </lineage>
</organism>
<reference evidence="7" key="1">
    <citation type="submission" date="2024-07" db="EMBL/GenBank/DDBJ databases">
        <title>Identification and characteristics of a novel species of coltsfoot's symbiotic bacteria.</title>
        <authorList>
            <person name="Juszczyk A."/>
            <person name="Jasielczuk I."/>
            <person name="Gurgul A."/>
            <person name="Rogala M."/>
            <person name="Kowalczyk A."/>
            <person name="Szmatola T."/>
            <person name="Kosecka-Strojek M."/>
            <person name="Arent Z."/>
            <person name="Latowski D."/>
        </authorList>
    </citation>
    <scope>NUCLEOTIDE SEQUENCE</scope>
    <source>
        <strain evidence="7">Hg7Tf</strain>
    </source>
</reference>
<evidence type="ECO:0000256" key="2">
    <source>
        <dbReference type="ARBA" id="ARBA00022525"/>
    </source>
</evidence>
<sequence length="1269" mass="131350">MKRSTQRLALTPLVLAIALAVSPQQVLAGELPQGGQVVSGQGKISQSGANMQIDTRTPRTGINWQKFSIGADNKVHIQQPDGTSVTLNRVIGADPSKVLGVLSSNGQVILLNPNGIWFGPGSRVSTSALLASAGIITEAQAREFAKSGRLDVQLKGLVRNDGTLSVQDYGTVALLGAQVENAGVIQARKGQVNLATGPKTTLDFHGDGLISLAVAGAPGEAGSVDSSLKGGVSNSGQIDVGGGVVAMSAQRAAKHLDSVISVGGAVVADSVSNQGGTIVLGNAEQTQVSGKLSAKGRDGGQVSVLGDQVKLASSAQVDVSGSAGKGGTALVGGSFQGKGSEQAARQTQVEKGAQLTADGGKEGGKVVVWSTGNTEFAGKASAKGGIQGGVVETSGKRLSVTRDAAVDASGGSRSGLWLLDPDQVDIVVNPTGDNVSNSVIANSLANNDVRIEARDRINVNAPIIAPVVGSGKTLALIASGNVGTVTDYNSQAPGTALDKAKRNNSGSVHINAPILLKDGNLYIAATGDVRLNDLATPADTGAAAYGKRAIVDVGNGTLWIKTANTASVIQDANTALIGANVAVKGASVLLNSPLNHAGTLAGQATNGVFQFNQTNATGTTRTGTVVAPYSGESLDGVSAQQIKYVGFQDVTATTSSGPDSPVNVTLEKGGESFDYLVFEAAGFVDGNGQPIDPNILMNYLDSSDYLVKGLSFTDSQNVQWKLMPDAGNASLTRVEKNGVPVGELPVGFALDAYKGVVMVAKDPRNGSDVGWGVDDYAIGGAMNQGEIQHNSQNGASEQLVVALGDKVKSVDGVLAWLMNDQDWAQPQDGIKPQGPLLERARVHFLDTQAASADAVQLNANQAKLAVQIDDASRQYGDANPTFSHGPLILADPADANSKAVQALDQYVGEQLGDARFNVSLPPQTTATQRSDVGHYAISGAATTGDFVGQRYQTQIRDGVLSITPAPLTVTAHDKSKVYGERDPQLTYGMSGQKFDETPDQLLNGGALARAGAGTRAGENVGNYQIGQGELRSTSGNYSLTFKDGILTVTPAPLVIRADDKSKVQGQRDPALTYSIEGLKYDDGVNVGLKRDPGEAVGPYAIRQDGIEASTNYQVTFYDGTLTITGPMVPPVDPVDPPVKPPVKPPVDPVDPVKPPVDPTDPVAPKPPVQPRAQDVSINAQAPGNERCTALESPSAVIANYSVTPAVARTYTVQLICKPRAYGDKQDRLPDVSDVLTYANGLLKDGKFQIPDWNRNVIPRHVEQPEKGGK</sequence>
<protein>
    <submittedName>
        <fullName evidence="7">MBG domain-containing protein</fullName>
    </submittedName>
</protein>
<gene>
    <name evidence="7" type="ORF">AB4Y39_10310</name>
</gene>
<dbReference type="SUPFAM" id="SSF51126">
    <property type="entry name" value="Pectin lyase-like"/>
    <property type="match status" value="1"/>
</dbReference>
<feature type="signal peptide" evidence="5">
    <location>
        <begin position="1"/>
        <end position="28"/>
    </location>
</feature>
<evidence type="ECO:0000256" key="3">
    <source>
        <dbReference type="ARBA" id="ARBA00022729"/>
    </source>
</evidence>
<dbReference type="Gene3D" id="2.160.20.10">
    <property type="entry name" value="Single-stranded right-handed beta-helix, Pectin lyase-like"/>
    <property type="match status" value="1"/>
</dbReference>
<dbReference type="GO" id="GO:0005576">
    <property type="term" value="C:extracellular region"/>
    <property type="evidence" value="ECO:0007669"/>
    <property type="project" value="UniProtKB-SubCell"/>
</dbReference>
<dbReference type="NCBIfam" id="TIGR01901">
    <property type="entry name" value="adhes_NPXG"/>
    <property type="match status" value="1"/>
</dbReference>
<dbReference type="AlphaFoldDB" id="A0AB39I353"/>
<dbReference type="InterPro" id="IPR011050">
    <property type="entry name" value="Pectin_lyase_fold/virulence"/>
</dbReference>
<dbReference type="InterPro" id="IPR050909">
    <property type="entry name" value="Bact_Autotransporter_VF"/>
</dbReference>
<name>A0AB39I353_9PSED</name>
<dbReference type="PANTHER" id="PTHR12338:SF8">
    <property type="entry name" value="HEME_HEMOPEXIN-BINDING PROTEIN"/>
    <property type="match status" value="1"/>
</dbReference>
<evidence type="ECO:0000259" key="6">
    <source>
        <dbReference type="SMART" id="SM00912"/>
    </source>
</evidence>
<dbReference type="Pfam" id="PF18676">
    <property type="entry name" value="MBG_2"/>
    <property type="match status" value="3"/>
</dbReference>
<feature type="compositionally biased region" description="Pro residues" evidence="4">
    <location>
        <begin position="1133"/>
        <end position="1169"/>
    </location>
</feature>
<feature type="region of interest" description="Disordered" evidence="4">
    <location>
        <begin position="1133"/>
        <end position="1170"/>
    </location>
</feature>
<dbReference type="EMBL" id="CP162607">
    <property type="protein sequence ID" value="XDK39039.1"/>
    <property type="molecule type" value="Genomic_DNA"/>
</dbReference>
<feature type="domain" description="Filamentous haemagglutinin FhaB/tRNA nuclease CdiA-like TPS" evidence="6">
    <location>
        <begin position="28"/>
        <end position="140"/>
    </location>
</feature>
<dbReference type="RefSeq" id="WP_368491702.1">
    <property type="nucleotide sequence ID" value="NZ_CP162607.1"/>
</dbReference>
<evidence type="ECO:0000313" key="7">
    <source>
        <dbReference type="EMBL" id="XDK39039.1"/>
    </source>
</evidence>
<accession>A0AB39I353</accession>
<comment type="subcellular location">
    <subcellularLocation>
        <location evidence="1">Secreted</location>
    </subcellularLocation>
</comment>
<dbReference type="PANTHER" id="PTHR12338">
    <property type="entry name" value="AUTOTRANSPORTER"/>
    <property type="match status" value="1"/>
</dbReference>